<dbReference type="InterPro" id="IPR050300">
    <property type="entry name" value="GDXG_lipolytic_enzyme"/>
</dbReference>
<sequence length="315" mass="34584">MVAQFYLDPLNQAFANTLATKPGMENLSIPELRDSLVQLNAHEELPGVKRTKIQVPVANGTETWIYTPVRTQGPRPYIFYVHGGGFVGGNISVYDPIATDIVLRTGYSLIFPEYELAPEAQWPAQQEQCFGVLEWTVRNGASQNLIPDKFAIMGDSAAGILILNMNIMARQKMLSVPYNVLLNPVANLDYSGKPTASRHEFWGGPYLTGEVMRRFAGAYIPAWVDRASELVSLSKMSENTAQAIAPTLIITSSADILRDEAEELGEKLQKAGRDVAILRAHGQIHDSAVIEVTRSGPTPKMVMTLVTASLKQRLG</sequence>
<dbReference type="Proteomes" id="UP001392437">
    <property type="component" value="Unassembled WGS sequence"/>
</dbReference>
<name>A0AAW0R2I6_9PEZI</name>
<feature type="domain" description="Alpha/beta hydrolase fold-3" evidence="2">
    <location>
        <begin position="78"/>
        <end position="286"/>
    </location>
</feature>
<protein>
    <submittedName>
        <fullName evidence="3">Alpha/beta hydrolase fold-3</fullName>
    </submittedName>
</protein>
<dbReference type="Pfam" id="PF07859">
    <property type="entry name" value="Abhydrolase_3"/>
    <property type="match status" value="1"/>
</dbReference>
<organism evidence="3 4">
    <name type="scientific">Apiospora kogelbergensis</name>
    <dbReference type="NCBI Taxonomy" id="1337665"/>
    <lineage>
        <taxon>Eukaryota</taxon>
        <taxon>Fungi</taxon>
        <taxon>Dikarya</taxon>
        <taxon>Ascomycota</taxon>
        <taxon>Pezizomycotina</taxon>
        <taxon>Sordariomycetes</taxon>
        <taxon>Xylariomycetidae</taxon>
        <taxon>Amphisphaeriales</taxon>
        <taxon>Apiosporaceae</taxon>
        <taxon>Apiospora</taxon>
    </lineage>
</organism>
<dbReference type="InterPro" id="IPR013094">
    <property type="entry name" value="AB_hydrolase_3"/>
</dbReference>
<keyword evidence="4" id="KW-1185">Reference proteome</keyword>
<dbReference type="SUPFAM" id="SSF53474">
    <property type="entry name" value="alpha/beta-Hydrolases"/>
    <property type="match status" value="1"/>
</dbReference>
<proteinExistence type="predicted"/>
<dbReference type="InterPro" id="IPR029058">
    <property type="entry name" value="AB_hydrolase_fold"/>
</dbReference>
<gene>
    <name evidence="3" type="ORF">PG999_005589</name>
</gene>
<dbReference type="AlphaFoldDB" id="A0AAW0R2I6"/>
<evidence type="ECO:0000256" key="1">
    <source>
        <dbReference type="ARBA" id="ARBA00022801"/>
    </source>
</evidence>
<dbReference type="EMBL" id="JAQQWP010000004">
    <property type="protein sequence ID" value="KAK8121469.1"/>
    <property type="molecule type" value="Genomic_DNA"/>
</dbReference>
<dbReference type="GO" id="GO:0016787">
    <property type="term" value="F:hydrolase activity"/>
    <property type="evidence" value="ECO:0007669"/>
    <property type="project" value="UniProtKB-KW"/>
</dbReference>
<dbReference type="PANTHER" id="PTHR48081:SF8">
    <property type="entry name" value="ALPHA_BETA HYDROLASE FOLD-3 DOMAIN-CONTAINING PROTEIN-RELATED"/>
    <property type="match status" value="1"/>
</dbReference>
<comment type="caution">
    <text evidence="3">The sequence shown here is derived from an EMBL/GenBank/DDBJ whole genome shotgun (WGS) entry which is preliminary data.</text>
</comment>
<dbReference type="PANTHER" id="PTHR48081">
    <property type="entry name" value="AB HYDROLASE SUPERFAMILY PROTEIN C4A8.06C"/>
    <property type="match status" value="1"/>
</dbReference>
<dbReference type="Gene3D" id="3.40.50.1820">
    <property type="entry name" value="alpha/beta hydrolase"/>
    <property type="match status" value="1"/>
</dbReference>
<reference evidence="3 4" key="1">
    <citation type="submission" date="2023-01" db="EMBL/GenBank/DDBJ databases">
        <title>Analysis of 21 Apiospora genomes using comparative genomics revels a genus with tremendous synthesis potential of carbohydrate active enzymes and secondary metabolites.</title>
        <authorList>
            <person name="Sorensen T."/>
        </authorList>
    </citation>
    <scope>NUCLEOTIDE SEQUENCE [LARGE SCALE GENOMIC DNA]</scope>
    <source>
        <strain evidence="3 4">CBS 117206</strain>
    </source>
</reference>
<evidence type="ECO:0000259" key="2">
    <source>
        <dbReference type="Pfam" id="PF07859"/>
    </source>
</evidence>
<evidence type="ECO:0000313" key="4">
    <source>
        <dbReference type="Proteomes" id="UP001392437"/>
    </source>
</evidence>
<accession>A0AAW0R2I6</accession>
<evidence type="ECO:0000313" key="3">
    <source>
        <dbReference type="EMBL" id="KAK8121469.1"/>
    </source>
</evidence>
<keyword evidence="1 3" id="KW-0378">Hydrolase</keyword>